<reference evidence="2 3" key="1">
    <citation type="submission" date="2019-03" db="EMBL/GenBank/DDBJ databases">
        <title>Genomic Encyclopedia of Archaeal and Bacterial Type Strains, Phase II (KMG-II): from individual species to whole genera.</title>
        <authorList>
            <person name="Goeker M."/>
        </authorList>
    </citation>
    <scope>NUCLEOTIDE SEQUENCE [LARGE SCALE GENOMIC DNA]</scope>
    <source>
        <strain evidence="2 3">DSM 22554</strain>
    </source>
</reference>
<dbReference type="InterPro" id="IPR046601">
    <property type="entry name" value="DUF6660"/>
</dbReference>
<feature type="chain" id="PRO_5020934953" evidence="1">
    <location>
        <begin position="19"/>
        <end position="106"/>
    </location>
</feature>
<name>A0A4R1LPA8_9SPHI</name>
<evidence type="ECO:0000313" key="3">
    <source>
        <dbReference type="Proteomes" id="UP000294616"/>
    </source>
</evidence>
<feature type="signal peptide" evidence="1">
    <location>
        <begin position="1"/>
        <end position="18"/>
    </location>
</feature>
<accession>A0A4R1LPA8</accession>
<dbReference type="EMBL" id="SMGO01000003">
    <property type="protein sequence ID" value="TCK80918.1"/>
    <property type="molecule type" value="Genomic_DNA"/>
</dbReference>
<evidence type="ECO:0000256" key="1">
    <source>
        <dbReference type="SAM" id="SignalP"/>
    </source>
</evidence>
<proteinExistence type="predicted"/>
<sequence>MRLFTSFIALYMVLLSLAPCGDKKDCKINSTQPSSISIADHSSEGSHTEEACTPFCSCSCCSISMLKSNNVYPTKINEEHRDININYSNARLPLTAHSIWQPPKLV</sequence>
<dbReference type="AlphaFoldDB" id="A0A4R1LPA8"/>
<dbReference type="Pfam" id="PF20365">
    <property type="entry name" value="DUF6660"/>
    <property type="match status" value="1"/>
</dbReference>
<gene>
    <name evidence="2" type="ORF">C8N28_2673</name>
</gene>
<keyword evidence="1" id="KW-0732">Signal</keyword>
<comment type="caution">
    <text evidence="2">The sequence shown here is derived from an EMBL/GenBank/DDBJ whole genome shotgun (WGS) entry which is preliminary data.</text>
</comment>
<dbReference type="Proteomes" id="UP000294616">
    <property type="component" value="Unassembled WGS sequence"/>
</dbReference>
<evidence type="ECO:0000313" key="2">
    <source>
        <dbReference type="EMBL" id="TCK80918.1"/>
    </source>
</evidence>
<protein>
    <submittedName>
        <fullName evidence="2">Uncharacterized protein</fullName>
    </submittedName>
</protein>
<organism evidence="2 3">
    <name type="scientific">Albibacterium bauzanense</name>
    <dbReference type="NCBI Taxonomy" id="653929"/>
    <lineage>
        <taxon>Bacteria</taxon>
        <taxon>Pseudomonadati</taxon>
        <taxon>Bacteroidota</taxon>
        <taxon>Sphingobacteriia</taxon>
        <taxon>Sphingobacteriales</taxon>
        <taxon>Sphingobacteriaceae</taxon>
        <taxon>Albibacterium</taxon>
    </lineage>
</organism>
<keyword evidence="3" id="KW-1185">Reference proteome</keyword>